<dbReference type="GO" id="GO:0033281">
    <property type="term" value="C:TAT protein transport complex"/>
    <property type="evidence" value="ECO:0007669"/>
    <property type="project" value="UniProtKB-UniRule"/>
</dbReference>
<dbReference type="NCBIfam" id="TIGR00945">
    <property type="entry name" value="tatC"/>
    <property type="match status" value="1"/>
</dbReference>
<keyword evidence="2 5" id="KW-0812">Transmembrane</keyword>
<dbReference type="KEGG" id="din:Selin_1254"/>
<gene>
    <name evidence="5" type="primary">tatC</name>
    <name evidence="6" type="ordered locus">Selin_1254</name>
</gene>
<dbReference type="RefSeq" id="WP_013505870.1">
    <property type="nucleotide sequence ID" value="NC_014836.1"/>
</dbReference>
<evidence type="ECO:0000256" key="3">
    <source>
        <dbReference type="ARBA" id="ARBA00022989"/>
    </source>
</evidence>
<dbReference type="PANTHER" id="PTHR30371">
    <property type="entry name" value="SEC-INDEPENDENT PROTEIN TRANSLOCASE PROTEIN TATC"/>
    <property type="match status" value="1"/>
</dbReference>
<dbReference type="Proteomes" id="UP000002572">
    <property type="component" value="Chromosome"/>
</dbReference>
<feature type="transmembrane region" description="Helical" evidence="5">
    <location>
        <begin position="86"/>
        <end position="107"/>
    </location>
</feature>
<keyword evidence="5" id="KW-0997">Cell inner membrane</keyword>
<evidence type="ECO:0000256" key="1">
    <source>
        <dbReference type="ARBA" id="ARBA00004141"/>
    </source>
</evidence>
<comment type="caution">
    <text evidence="5">Lacks conserved residue(s) required for the propagation of feature annotation.</text>
</comment>
<keyword evidence="5" id="KW-0653">Protein transport</keyword>
<dbReference type="GO" id="GO:0065002">
    <property type="term" value="P:intracellular protein transmembrane transport"/>
    <property type="evidence" value="ECO:0007669"/>
    <property type="project" value="TreeGrafter"/>
</dbReference>
<dbReference type="OrthoDB" id="9777044at2"/>
<dbReference type="PROSITE" id="PS01218">
    <property type="entry name" value="TATC"/>
    <property type="match status" value="1"/>
</dbReference>
<dbReference type="InParanoid" id="E6W513"/>
<accession>E6W513</accession>
<name>E6W513_DESIS</name>
<feature type="transmembrane region" description="Helical" evidence="5">
    <location>
        <begin position="31"/>
        <end position="49"/>
    </location>
</feature>
<dbReference type="InterPro" id="IPR019820">
    <property type="entry name" value="Sec-indep_translocase_CS"/>
</dbReference>
<keyword evidence="5" id="KW-1003">Cell membrane</keyword>
<dbReference type="STRING" id="653733.Selin_1254"/>
<evidence type="ECO:0000256" key="2">
    <source>
        <dbReference type="ARBA" id="ARBA00022692"/>
    </source>
</evidence>
<keyword evidence="4 5" id="KW-0472">Membrane</keyword>
<dbReference type="GO" id="GO:0043953">
    <property type="term" value="P:protein transport by the Tat complex"/>
    <property type="evidence" value="ECO:0007669"/>
    <property type="project" value="UniProtKB-UniRule"/>
</dbReference>
<dbReference type="InterPro" id="IPR002033">
    <property type="entry name" value="TatC"/>
</dbReference>
<keyword evidence="5" id="KW-0813">Transport</keyword>
<dbReference type="EMBL" id="CP002432">
    <property type="protein sequence ID" value="ADU65989.1"/>
    <property type="molecule type" value="Genomic_DNA"/>
</dbReference>
<evidence type="ECO:0000313" key="6">
    <source>
        <dbReference type="EMBL" id="ADU65989.1"/>
    </source>
</evidence>
<reference evidence="6 7" key="1">
    <citation type="submission" date="2010-12" db="EMBL/GenBank/DDBJ databases">
        <title>Complete sequence of Desulfurispirillum indicum S5.</title>
        <authorList>
            <consortium name="US DOE Joint Genome Institute"/>
            <person name="Lucas S."/>
            <person name="Copeland A."/>
            <person name="Lapidus A."/>
            <person name="Cheng J.-F."/>
            <person name="Goodwin L."/>
            <person name="Pitluck S."/>
            <person name="Chertkov O."/>
            <person name="Held B."/>
            <person name="Detter J.C."/>
            <person name="Han C."/>
            <person name="Tapia R."/>
            <person name="Land M."/>
            <person name="Hauser L."/>
            <person name="Kyrpides N."/>
            <person name="Ivanova N."/>
            <person name="Mikhailova N."/>
            <person name="Haggblom M."/>
            <person name="Rauschenbach I."/>
            <person name="Bini E."/>
            <person name="Woyke T."/>
        </authorList>
    </citation>
    <scope>NUCLEOTIDE SEQUENCE [LARGE SCALE GENOMIC DNA]</scope>
    <source>
        <strain evidence="7">ATCC BAA-1389 / DSM 22839 / S5</strain>
    </source>
</reference>
<evidence type="ECO:0000256" key="4">
    <source>
        <dbReference type="ARBA" id="ARBA00023136"/>
    </source>
</evidence>
<dbReference type="PANTHER" id="PTHR30371:SF0">
    <property type="entry name" value="SEC-INDEPENDENT PROTEIN TRANSLOCASE PROTEIN TATC, CHLOROPLASTIC-RELATED"/>
    <property type="match status" value="1"/>
</dbReference>
<comment type="similarity">
    <text evidence="5">Belongs to the TatC family.</text>
</comment>
<dbReference type="HAMAP" id="MF_00902">
    <property type="entry name" value="TatC"/>
    <property type="match status" value="1"/>
</dbReference>
<feature type="transmembrane region" description="Helical" evidence="5">
    <location>
        <begin position="207"/>
        <end position="224"/>
    </location>
</feature>
<organism evidence="6 7">
    <name type="scientific">Desulfurispirillum indicum (strain ATCC BAA-1389 / DSM 22839 / S5)</name>
    <dbReference type="NCBI Taxonomy" id="653733"/>
    <lineage>
        <taxon>Bacteria</taxon>
        <taxon>Pseudomonadati</taxon>
        <taxon>Chrysiogenota</taxon>
        <taxon>Chrysiogenia</taxon>
        <taxon>Chrysiogenales</taxon>
        <taxon>Chrysiogenaceae</taxon>
        <taxon>Desulfurispirillum</taxon>
    </lineage>
</organism>
<sequence>MAPNRDDAAEQLNDDQVMPLTAHLEELRTRLVRSFIAIGVCFAVVYFFSKEIMLFLQQPVLAAFPPGATPFALLRLPEGFFTELKASLLVAVCVAMPYILFQVWKFIAPGLYPRERKATIPLVVFATIFFFVGASFAYYIVFPLGFQFFLNYAEGSVIASLSLGWYLTFVVKLIMAFGIAFELPVIVFVLGRLGLVSAAAMRKGRKIAILVIFAGAAILTPPDVVTQVMMAGPMILLYEGSIIIVRLFGKKPEDFTLEDESPAS</sequence>
<dbReference type="HOGENOM" id="CLU_031942_3_3_0"/>
<keyword evidence="3 5" id="KW-1133">Transmembrane helix</keyword>
<dbReference type="AlphaFoldDB" id="E6W513"/>
<keyword evidence="5" id="KW-0811">Translocation</keyword>
<comment type="function">
    <text evidence="5">Part of the twin-arginine translocation (Tat) system that transports large folded proteins containing a characteristic twin-arginine motif in their signal peptide across membranes.</text>
</comment>
<protein>
    <recommendedName>
        <fullName evidence="5">Sec-independent protein translocase protein TatC</fullName>
    </recommendedName>
</protein>
<dbReference type="FunCoup" id="E6W513">
    <property type="interactions" value="454"/>
</dbReference>
<feature type="transmembrane region" description="Helical" evidence="5">
    <location>
        <begin position="119"/>
        <end position="141"/>
    </location>
</feature>
<dbReference type="eggNOG" id="COG0805">
    <property type="taxonomic scope" value="Bacteria"/>
</dbReference>
<feature type="transmembrane region" description="Helical" evidence="5">
    <location>
        <begin position="173"/>
        <end position="195"/>
    </location>
</feature>
<proteinExistence type="inferred from homology"/>
<dbReference type="PRINTS" id="PR01840">
    <property type="entry name" value="TATCFAMILY"/>
</dbReference>
<evidence type="ECO:0000256" key="5">
    <source>
        <dbReference type="HAMAP-Rule" id="MF_00902"/>
    </source>
</evidence>
<comment type="subunit">
    <text evidence="5">Forms a complex with TatA.</text>
</comment>
<keyword evidence="7" id="KW-1185">Reference proteome</keyword>
<dbReference type="Pfam" id="PF00902">
    <property type="entry name" value="TatC"/>
    <property type="match status" value="1"/>
</dbReference>
<evidence type="ECO:0000313" key="7">
    <source>
        <dbReference type="Proteomes" id="UP000002572"/>
    </source>
</evidence>
<dbReference type="GO" id="GO:0009977">
    <property type="term" value="F:proton motive force dependent protein transmembrane transporter activity"/>
    <property type="evidence" value="ECO:0007669"/>
    <property type="project" value="TreeGrafter"/>
</dbReference>
<comment type="subcellular location">
    <subcellularLocation>
        <location evidence="5">Cell inner membrane</location>
        <topology evidence="5">Multi-pass membrane protein</topology>
    </subcellularLocation>
    <subcellularLocation>
        <location evidence="1">Membrane</location>
        <topology evidence="1">Multi-pass membrane protein</topology>
    </subcellularLocation>
</comment>